<protein>
    <submittedName>
        <fullName evidence="3">Unannotated protein</fullName>
    </submittedName>
</protein>
<dbReference type="CDD" id="cd00130">
    <property type="entry name" value="PAS"/>
    <property type="match status" value="1"/>
</dbReference>
<evidence type="ECO:0000313" key="3">
    <source>
        <dbReference type="EMBL" id="CAB4936903.1"/>
    </source>
</evidence>
<proteinExistence type="predicted"/>
<gene>
    <name evidence="3" type="ORF">UFOPK3564_02698</name>
</gene>
<name>A0A6J7J0M5_9ZZZZ</name>
<organism evidence="3">
    <name type="scientific">freshwater metagenome</name>
    <dbReference type="NCBI Taxonomy" id="449393"/>
    <lineage>
        <taxon>unclassified sequences</taxon>
        <taxon>metagenomes</taxon>
        <taxon>ecological metagenomes</taxon>
    </lineage>
</organism>
<feature type="domain" description="PAS fold-4" evidence="2">
    <location>
        <begin position="106"/>
        <end position="207"/>
    </location>
</feature>
<dbReference type="SUPFAM" id="SSF55785">
    <property type="entry name" value="PYP-like sensor domain (PAS domain)"/>
    <property type="match status" value="1"/>
</dbReference>
<dbReference type="Gene3D" id="3.30.450.20">
    <property type="entry name" value="PAS domain"/>
    <property type="match status" value="1"/>
</dbReference>
<reference evidence="3" key="1">
    <citation type="submission" date="2020-05" db="EMBL/GenBank/DDBJ databases">
        <authorList>
            <person name="Chiriac C."/>
            <person name="Salcher M."/>
            <person name="Ghai R."/>
            <person name="Kavagutti S V."/>
        </authorList>
    </citation>
    <scope>NUCLEOTIDE SEQUENCE</scope>
</reference>
<dbReference type="EMBL" id="CAFBMK010000207">
    <property type="protein sequence ID" value="CAB4936903.1"/>
    <property type="molecule type" value="Genomic_DNA"/>
</dbReference>
<dbReference type="AlphaFoldDB" id="A0A6J7J0M5"/>
<dbReference type="Pfam" id="PF08448">
    <property type="entry name" value="PAS_4"/>
    <property type="match status" value="1"/>
</dbReference>
<dbReference type="InterPro" id="IPR035965">
    <property type="entry name" value="PAS-like_dom_sf"/>
</dbReference>
<dbReference type="InterPro" id="IPR013656">
    <property type="entry name" value="PAS_4"/>
</dbReference>
<accession>A0A6J7J0M5</accession>
<sequence length="207" mass="22594">MNDDLGAPRPDTAPAGGPGSPRVAPQAVSGGAARLARHVVETELENVLQSLFSVRQDLSELVGNSADRRRLESAMDTMQDLIASTRVLLAVLRAFGSSATEEVGLFDRTANGFAVLRPDGEVLYMNAAVTRVVGRDHHVVATTPFAERSWTDREQMRRHLDVAYTRGHADEVFDVVRGDGRPIVMRLHTERLDADGDAVLLMTHVED</sequence>
<evidence type="ECO:0000256" key="1">
    <source>
        <dbReference type="SAM" id="MobiDB-lite"/>
    </source>
</evidence>
<feature type="region of interest" description="Disordered" evidence="1">
    <location>
        <begin position="1"/>
        <end position="28"/>
    </location>
</feature>
<dbReference type="InterPro" id="IPR000014">
    <property type="entry name" value="PAS"/>
</dbReference>
<evidence type="ECO:0000259" key="2">
    <source>
        <dbReference type="Pfam" id="PF08448"/>
    </source>
</evidence>